<feature type="region of interest" description="Disordered" evidence="1">
    <location>
        <begin position="1"/>
        <end position="20"/>
    </location>
</feature>
<comment type="caution">
    <text evidence="2">The sequence shown here is derived from an EMBL/GenBank/DDBJ whole genome shotgun (WGS) entry which is preliminary data.</text>
</comment>
<name>A0A9D7XRF0_9BACT</name>
<organism evidence="2 3">
    <name type="scientific">Candidatus Opimibacter skivensis</name>
    <dbReference type="NCBI Taxonomy" id="2982028"/>
    <lineage>
        <taxon>Bacteria</taxon>
        <taxon>Pseudomonadati</taxon>
        <taxon>Bacteroidota</taxon>
        <taxon>Saprospiria</taxon>
        <taxon>Saprospirales</taxon>
        <taxon>Saprospiraceae</taxon>
        <taxon>Candidatus Opimibacter</taxon>
    </lineage>
</organism>
<accession>A0A9D7XRF0</accession>
<gene>
    <name evidence="2" type="ORF">IPP15_22405</name>
</gene>
<proteinExistence type="predicted"/>
<reference evidence="2 3" key="1">
    <citation type="submission" date="2020-10" db="EMBL/GenBank/DDBJ databases">
        <title>Connecting structure to function with the recovery of over 1000 high-quality activated sludge metagenome-assembled genomes encoding full-length rRNA genes using long-read sequencing.</title>
        <authorList>
            <person name="Singleton C.M."/>
            <person name="Petriglieri F."/>
            <person name="Kristensen J.M."/>
            <person name="Kirkegaard R.H."/>
            <person name="Michaelsen T.Y."/>
            <person name="Andersen M.H."/>
            <person name="Karst S.M."/>
            <person name="Dueholm M.S."/>
            <person name="Nielsen P.H."/>
            <person name="Albertsen M."/>
        </authorList>
    </citation>
    <scope>NUCLEOTIDE SEQUENCE [LARGE SCALE GENOMIC DNA]</scope>
    <source>
        <strain evidence="2">Ribe_18-Q3-R11-54_MAXAC.273</strain>
    </source>
</reference>
<evidence type="ECO:0000256" key="1">
    <source>
        <dbReference type="SAM" id="MobiDB-lite"/>
    </source>
</evidence>
<protein>
    <submittedName>
        <fullName evidence="2">Uncharacterized protein</fullName>
    </submittedName>
</protein>
<evidence type="ECO:0000313" key="3">
    <source>
        <dbReference type="Proteomes" id="UP000808337"/>
    </source>
</evidence>
<dbReference type="EMBL" id="JADKGY010000032">
    <property type="protein sequence ID" value="MBK9985075.1"/>
    <property type="molecule type" value="Genomic_DNA"/>
</dbReference>
<dbReference type="AlphaFoldDB" id="A0A9D7XRF0"/>
<dbReference type="Proteomes" id="UP000808337">
    <property type="component" value="Unassembled WGS sequence"/>
</dbReference>
<sequence>MNTAININSKSTSKAEPVTSKTKVSKRNLLQQAVFNYKAKSEVKKTIKSLDEARQIREGKKTAKSFEQSIKEL</sequence>
<evidence type="ECO:0000313" key="2">
    <source>
        <dbReference type="EMBL" id="MBK9985075.1"/>
    </source>
</evidence>